<dbReference type="InterPro" id="IPR011004">
    <property type="entry name" value="Trimer_LpxA-like_sf"/>
</dbReference>
<dbReference type="GO" id="GO:0005737">
    <property type="term" value="C:cytoplasm"/>
    <property type="evidence" value="ECO:0007669"/>
    <property type="project" value="InterPro"/>
</dbReference>
<dbReference type="Pfam" id="PF00132">
    <property type="entry name" value="Hexapep"/>
    <property type="match status" value="1"/>
</dbReference>
<reference evidence="6 7" key="1">
    <citation type="submission" date="2020-10" db="EMBL/GenBank/DDBJ databases">
        <title>Wide distribution of Phycisphaera-like planctomycetes from WD2101 soil group in peatlands and genome analysis of the first cultivated representative.</title>
        <authorList>
            <person name="Dedysh S.N."/>
            <person name="Beletsky A.V."/>
            <person name="Ivanova A."/>
            <person name="Kulichevskaya I.S."/>
            <person name="Suzina N.E."/>
            <person name="Philippov D.A."/>
            <person name="Rakitin A.L."/>
            <person name="Mardanov A.V."/>
            <person name="Ravin N.V."/>
        </authorList>
    </citation>
    <scope>NUCLEOTIDE SEQUENCE [LARGE SCALE GENOMIC DNA]</scope>
    <source>
        <strain evidence="6 7">M1803</strain>
    </source>
</reference>
<name>A0A7M2WQX0_9BACT</name>
<dbReference type="InterPro" id="IPR018357">
    <property type="entry name" value="Hexapep_transf_CS"/>
</dbReference>
<accession>A0A7M2WQX0</accession>
<evidence type="ECO:0000313" key="7">
    <source>
        <dbReference type="Proteomes" id="UP000593765"/>
    </source>
</evidence>
<evidence type="ECO:0000256" key="2">
    <source>
        <dbReference type="ARBA" id="ARBA00022679"/>
    </source>
</evidence>
<dbReference type="PIRSF" id="PIRSF000441">
    <property type="entry name" value="CysE"/>
    <property type="match status" value="1"/>
</dbReference>
<dbReference type="Proteomes" id="UP000593765">
    <property type="component" value="Chromosome"/>
</dbReference>
<dbReference type="CDD" id="cd03354">
    <property type="entry name" value="LbH_SAT"/>
    <property type="match status" value="1"/>
</dbReference>
<keyword evidence="4 5" id="KW-0012">Acyltransferase</keyword>
<gene>
    <name evidence="6" type="ORF">IPV69_16995</name>
</gene>
<dbReference type="InterPro" id="IPR001451">
    <property type="entry name" value="Hexapep"/>
</dbReference>
<comment type="catalytic activity">
    <reaction evidence="5">
        <text>L-serine + acetyl-CoA = O-acetyl-L-serine + CoA</text>
        <dbReference type="Rhea" id="RHEA:24560"/>
        <dbReference type="ChEBI" id="CHEBI:33384"/>
        <dbReference type="ChEBI" id="CHEBI:57287"/>
        <dbReference type="ChEBI" id="CHEBI:57288"/>
        <dbReference type="ChEBI" id="CHEBI:58340"/>
        <dbReference type="EC" id="2.3.1.30"/>
    </reaction>
</comment>
<evidence type="ECO:0000256" key="5">
    <source>
        <dbReference type="PIRNR" id="PIRNR000441"/>
    </source>
</evidence>
<dbReference type="PROSITE" id="PS00101">
    <property type="entry name" value="HEXAPEP_TRANSFERASES"/>
    <property type="match status" value="1"/>
</dbReference>
<protein>
    <recommendedName>
        <fullName evidence="5">Serine acetyltransferase</fullName>
        <ecNumber evidence="5">2.3.1.30</ecNumber>
    </recommendedName>
</protein>
<keyword evidence="2 5" id="KW-0808">Transferase</keyword>
<organism evidence="6 7">
    <name type="scientific">Humisphaera borealis</name>
    <dbReference type="NCBI Taxonomy" id="2807512"/>
    <lineage>
        <taxon>Bacteria</taxon>
        <taxon>Pseudomonadati</taxon>
        <taxon>Planctomycetota</taxon>
        <taxon>Phycisphaerae</taxon>
        <taxon>Tepidisphaerales</taxon>
        <taxon>Tepidisphaeraceae</taxon>
        <taxon>Humisphaera</taxon>
    </lineage>
</organism>
<evidence type="ECO:0000256" key="3">
    <source>
        <dbReference type="ARBA" id="ARBA00022737"/>
    </source>
</evidence>
<dbReference type="InterPro" id="IPR045304">
    <property type="entry name" value="LbH_SAT"/>
</dbReference>
<dbReference type="EMBL" id="CP063458">
    <property type="protein sequence ID" value="QOV87955.1"/>
    <property type="molecule type" value="Genomic_DNA"/>
</dbReference>
<comment type="similarity">
    <text evidence="1 5">Belongs to the transferase hexapeptide repeat family.</text>
</comment>
<dbReference type="PANTHER" id="PTHR42811">
    <property type="entry name" value="SERINE ACETYLTRANSFERASE"/>
    <property type="match status" value="1"/>
</dbReference>
<dbReference type="EC" id="2.3.1.30" evidence="5"/>
<evidence type="ECO:0000256" key="1">
    <source>
        <dbReference type="ARBA" id="ARBA00007274"/>
    </source>
</evidence>
<keyword evidence="7" id="KW-1185">Reference proteome</keyword>
<evidence type="ECO:0000313" key="6">
    <source>
        <dbReference type="EMBL" id="QOV87955.1"/>
    </source>
</evidence>
<dbReference type="Gene3D" id="2.160.10.10">
    <property type="entry name" value="Hexapeptide repeat proteins"/>
    <property type="match status" value="1"/>
</dbReference>
<dbReference type="KEGG" id="hbs:IPV69_16995"/>
<dbReference type="InterPro" id="IPR005881">
    <property type="entry name" value="Ser_O-AcTrfase"/>
</dbReference>
<evidence type="ECO:0000256" key="4">
    <source>
        <dbReference type="ARBA" id="ARBA00023315"/>
    </source>
</evidence>
<sequence>MNYNGDTVKEWAGDSQWRCWRADLARFRKHGYSGWFSETFWMLTIYRLQRWTRKSKLGPLLLPLKILLALKRKVLTFFTHINLHPSAEIGPGLLLPHVGLIQIAPKSKIGADCAIHHLVTIGAGAKPGMPIVGDHVQVACHVCILGPVKVGDRAKIGAGAVVVSDIPADATAVGVPAKPLQKKIATTPEHVET</sequence>
<dbReference type="SUPFAM" id="SSF51161">
    <property type="entry name" value="Trimeric LpxA-like enzymes"/>
    <property type="match status" value="1"/>
</dbReference>
<dbReference type="AlphaFoldDB" id="A0A7M2WQX0"/>
<dbReference type="GO" id="GO:0006535">
    <property type="term" value="P:cysteine biosynthetic process from serine"/>
    <property type="evidence" value="ECO:0007669"/>
    <property type="project" value="InterPro"/>
</dbReference>
<keyword evidence="3" id="KW-0677">Repeat</keyword>
<dbReference type="RefSeq" id="WP_206290906.1">
    <property type="nucleotide sequence ID" value="NZ_CP063458.1"/>
</dbReference>
<proteinExistence type="inferred from homology"/>
<dbReference type="GO" id="GO:0009001">
    <property type="term" value="F:serine O-acetyltransferase activity"/>
    <property type="evidence" value="ECO:0007669"/>
    <property type="project" value="UniProtKB-EC"/>
</dbReference>